<dbReference type="AlphaFoldDB" id="A0A1D8N5B8"/>
<dbReference type="VEuPathDB" id="FungiDB:YALI1_A19010g"/>
<name>A0A1D8N5B8_YARLL</name>
<dbReference type="GeneID" id="94582531"/>
<evidence type="ECO:0000313" key="1">
    <source>
        <dbReference type="EMBL" id="AOW00832.1"/>
    </source>
</evidence>
<dbReference type="Proteomes" id="UP000182444">
    <property type="component" value="Chromosome 1A"/>
</dbReference>
<accession>A0A1D8N5B8</accession>
<gene>
    <name evidence="1" type="ORF">YALI1_A19010g</name>
</gene>
<sequence length="86" mass="9895">MAKQIKGPIAFDVVLETLWRHCGDTVEILRRYRLEVAAYDRQLGLQTTFMIYNFDESTWSTTSISQPGLQHPSVNLVYNICQSTDL</sequence>
<reference evidence="1 2" key="1">
    <citation type="journal article" date="2016" name="PLoS ONE">
        <title>Sequence Assembly of Yarrowia lipolytica Strain W29/CLIB89 Shows Transposable Element Diversity.</title>
        <authorList>
            <person name="Magnan C."/>
            <person name="Yu J."/>
            <person name="Chang I."/>
            <person name="Jahn E."/>
            <person name="Kanomata Y."/>
            <person name="Wu J."/>
            <person name="Zeller M."/>
            <person name="Oakes M."/>
            <person name="Baldi P."/>
            <person name="Sandmeyer S."/>
        </authorList>
    </citation>
    <scope>NUCLEOTIDE SEQUENCE [LARGE SCALE GENOMIC DNA]</scope>
    <source>
        <strain evidence="2">CLIB89(W29)</strain>
    </source>
</reference>
<organism evidence="1 2">
    <name type="scientific">Yarrowia lipolytica</name>
    <name type="common">Candida lipolytica</name>
    <dbReference type="NCBI Taxonomy" id="4952"/>
    <lineage>
        <taxon>Eukaryota</taxon>
        <taxon>Fungi</taxon>
        <taxon>Dikarya</taxon>
        <taxon>Ascomycota</taxon>
        <taxon>Saccharomycotina</taxon>
        <taxon>Dipodascomycetes</taxon>
        <taxon>Dipodascales</taxon>
        <taxon>Dipodascales incertae sedis</taxon>
        <taxon>Yarrowia</taxon>
    </lineage>
</organism>
<protein>
    <submittedName>
        <fullName evidence="1">Uncharacterized protein</fullName>
    </submittedName>
</protein>
<dbReference type="EMBL" id="CP017553">
    <property type="protein sequence ID" value="AOW00832.1"/>
    <property type="molecule type" value="Genomic_DNA"/>
</dbReference>
<dbReference type="RefSeq" id="XP_068137967.1">
    <property type="nucleotide sequence ID" value="XM_068281866.1"/>
</dbReference>
<proteinExistence type="predicted"/>
<evidence type="ECO:0000313" key="2">
    <source>
        <dbReference type="Proteomes" id="UP000182444"/>
    </source>
</evidence>